<proteinExistence type="predicted"/>
<comment type="caution">
    <text evidence="4">The sequence shown here is derived from an EMBL/GenBank/DDBJ whole genome shotgun (WGS) entry which is preliminary data.</text>
</comment>
<feature type="coiled-coil region" evidence="1">
    <location>
        <begin position="471"/>
        <end position="525"/>
    </location>
</feature>
<dbReference type="RefSeq" id="WP_002641537.1">
    <property type="nucleotide sequence ID" value="NZ_CP019448.1"/>
</dbReference>
<dbReference type="OrthoDB" id="363355at2"/>
<keyword evidence="5" id="KW-1185">Reference proteome</keyword>
<reference evidence="4 5" key="2">
    <citation type="submission" date="2011-10" db="EMBL/GenBank/DDBJ databases">
        <title>The Genome Sequence of Simonsiella muelleri ATCC 29453.</title>
        <authorList>
            <consortium name="The Broad Institute Genome Sequencing Platform"/>
            <consortium name="The Broad Institute Genome Sequencing Center for Infectious Disease"/>
            <person name="Earl A."/>
            <person name="Ward D."/>
            <person name="Feldgarden M."/>
            <person name="Gevers D."/>
            <person name="Izard J."/>
            <person name="Baranova O.V."/>
            <person name="Blanton J.M."/>
            <person name="Tanner A.C."/>
            <person name="Dewhirst F."/>
            <person name="Young S.K."/>
            <person name="Zeng Q."/>
            <person name="Gargeya S."/>
            <person name="Fitzgerald M."/>
            <person name="Haas B."/>
            <person name="Abouelleil A."/>
            <person name="Alvarado L."/>
            <person name="Arachchi H.M."/>
            <person name="Berlin A."/>
            <person name="Brown A."/>
            <person name="Chapman S.B."/>
            <person name="Chen Z."/>
            <person name="Dunbar C."/>
            <person name="Freedman E."/>
            <person name="Gearin G."/>
            <person name="Goldberg J."/>
            <person name="Griggs A."/>
            <person name="Gujja S."/>
            <person name="Heiman D."/>
            <person name="Howarth C."/>
            <person name="Larson L."/>
            <person name="Lui A."/>
            <person name="MacDonald P.J.P."/>
            <person name="Montmayeur A."/>
            <person name="Murphy C."/>
            <person name="Neiman D."/>
            <person name="Pearson M."/>
            <person name="Priest M."/>
            <person name="Roberts A."/>
            <person name="Saif S."/>
            <person name="Shea T."/>
            <person name="Shenoy N."/>
            <person name="Sisk P."/>
            <person name="Stolte C."/>
            <person name="Sykes S."/>
            <person name="Wortman J."/>
            <person name="Nusbaum C."/>
            <person name="Birren B."/>
        </authorList>
    </citation>
    <scope>NUCLEOTIDE SEQUENCE [LARGE SCALE GENOMIC DNA]</scope>
    <source>
        <strain evidence="4 5">ATCC 29453</strain>
    </source>
</reference>
<dbReference type="InterPro" id="IPR009628">
    <property type="entry name" value="Phage_tape_measure_N"/>
</dbReference>
<keyword evidence="1" id="KW-0175">Coiled coil</keyword>
<feature type="coiled-coil region" evidence="1">
    <location>
        <begin position="379"/>
        <end position="446"/>
    </location>
</feature>
<organism evidence="4 5">
    <name type="scientific">Simonsiella muelleri ATCC 29453</name>
    <dbReference type="NCBI Taxonomy" id="641147"/>
    <lineage>
        <taxon>Bacteria</taxon>
        <taxon>Pseudomonadati</taxon>
        <taxon>Pseudomonadota</taxon>
        <taxon>Betaproteobacteria</taxon>
        <taxon>Neisseriales</taxon>
        <taxon>Neisseriaceae</taxon>
        <taxon>Simonsiella</taxon>
    </lineage>
</organism>
<name>V9H961_9NEIS</name>
<evidence type="ECO:0000313" key="5">
    <source>
        <dbReference type="Proteomes" id="UP000017813"/>
    </source>
</evidence>
<gene>
    <name evidence="4" type="ORF">HMPREF9021_00753</name>
</gene>
<dbReference type="Proteomes" id="UP000017813">
    <property type="component" value="Unassembled WGS sequence"/>
</dbReference>
<sequence>MSNESIIRIGADASGVATGVRQAESSLNNLANTARRAGGQAAGSLNNVGTAATQTAQAQERATRSIERSLQREIALREAGERGSRQYYESLAQQRGINITRLEPMLNDLERLRQQTNRNTISQGQYNNALRMMPAQMTDIVTQLAGGQSPFLIAIQQGGQLRDSFGGFGNMFRGIASAVSPMKLAVGGAVGVVGTLAYAVYEGSQELSKFENALTLSGSRAGLTADSLSDLAARVGDSTQSWGAAREAVLAFAQQGKIAESDYAQFAQSVIVYSQASGKEIADVVAEYAKIGEDPVKAVEKLSGSLNSMTAEVYAQVRALVEQGKEQEAVRLVQQKFAEETGRMGETVKENLGYIEKGWLGVKNAIMGAWEAAKAFGREETMSEQLTEIKAKLADLNNVDRGLFDYGHGWTESAIAKEKATLQQQLDELQKRKDSADIQAAHQKQQALIQQNTIAAQSAIHKAHEKTLSQTQKLVEENKKLAEQLALVEKAGDKVAAKKARETIAHNQREIAAIKEREAKAAQREQKAETRGSKYGFATTSAGLRLKAGAEYGGKAHAGTYVMAHALQSMLGTDLVHFGAFRDKYHIGKNSSHNYGLAFDATPNARMTHAQMVAVPEKIKAYLANLGFSEKDFFVQFEHAGKRNKNGTVSTGNHWHFNWRNKEAAAKFASLNDGSAKAFSKAGLYKEFDPPKTVKKSDFEQYQEQAQAKQLRAQIERELRAKGEHRVIDNERDLRSRPEFKNWTKSQQNSELAKARQADELATQEKIKSLADAQIAQLTQKQALMGKNTEMARLQYELDSGSLKHLSDVQKAEILARQQAIDTAQKQYETNKKYADLLDDLAIKTNEQFNQKAFELSLVGKSKVEIEKLTLAREYDMKIMQAASDGASAVYINALGQQKVAAEQARVEFAKLKQEHDENWVAGMSDGLVSYIGSFKSMREEVSSMVEQTTGRMADSLAEFVATGKANFRDFSKSVLEDISKMMIKMAIFNAMKSASSTMSGQGGWIGAMGSALSSAFSDGGYTGHGGKYEPAGIVHKGEYVLSQENLRTLGGVGAVENLLRRAKGYSSGGIVGGGVNTAGLRASLSAATAVPVINITVNVSGGSNQEEARKGAEEGVQAGLRKMISEIADSRILEQCRPGNAIYNVAKA</sequence>
<feature type="domain" description="Bacteriophage tail tape measure N-terminal" evidence="2">
    <location>
        <begin position="115"/>
        <end position="318"/>
    </location>
</feature>
<dbReference type="HOGENOM" id="CLU_008450_0_3_4"/>
<dbReference type="InterPro" id="IPR006431">
    <property type="entry name" value="Phage_tape_meas_C"/>
</dbReference>
<reference evidence="4 5" key="1">
    <citation type="submission" date="2010-03" db="EMBL/GenBank/DDBJ databases">
        <authorList>
            <consortium name="The Broad Institute Genome Sequencing Platform"/>
            <person name="Ward D."/>
            <person name="Earl A."/>
            <person name="Feldgarden M."/>
            <person name="Gevers D."/>
            <person name="Young S."/>
            <person name="Zeng Q."/>
            <person name="Koehrsen M."/>
            <person name="Alvarado L."/>
            <person name="Berlin A.M."/>
            <person name="Borenstein D."/>
            <person name="Chapman S.B."/>
            <person name="Chen Z."/>
            <person name="Engels R."/>
            <person name="Freedman E."/>
            <person name="Gellesch M."/>
            <person name="Goldberg J."/>
            <person name="Griggs A."/>
            <person name="Gujja S."/>
            <person name="Heilman E.R."/>
            <person name="Heiman D.I."/>
            <person name="Hepburn T.A."/>
            <person name="Howarth C."/>
            <person name="Jen D."/>
            <person name="Larson L."/>
            <person name="Mehta T."/>
            <person name="Park D."/>
            <person name="Pearson M."/>
            <person name="Richards J."/>
            <person name="Roberts A."/>
            <person name="Saif S."/>
            <person name="Shea T.D."/>
            <person name="Shenoy N."/>
            <person name="Sisk P."/>
            <person name="Stolte C."/>
            <person name="Sykes S.N."/>
            <person name="Walk T."/>
            <person name="White J."/>
            <person name="Yandava C."/>
            <person name="Izard J."/>
            <person name="Baranova O.V."/>
            <person name="Blanton J.M."/>
            <person name="Tanner A.C."/>
            <person name="Dewhirst F."/>
            <person name="Haas B."/>
            <person name="Nusbaum C."/>
            <person name="Birren B."/>
        </authorList>
    </citation>
    <scope>NUCLEOTIDE SEQUENCE [LARGE SCALE GENOMIC DNA]</scope>
    <source>
        <strain evidence="4 5">ATCC 29453</strain>
    </source>
</reference>
<evidence type="ECO:0000313" key="4">
    <source>
        <dbReference type="EMBL" id="EFG31483.1"/>
    </source>
</evidence>
<evidence type="ECO:0000256" key="1">
    <source>
        <dbReference type="SAM" id="Coils"/>
    </source>
</evidence>
<dbReference type="STRING" id="641147.HMPREF9021_00753"/>
<dbReference type="KEGG" id="smur:BWP33_09515"/>
<evidence type="ECO:0000259" key="2">
    <source>
        <dbReference type="Pfam" id="PF06791"/>
    </source>
</evidence>
<dbReference type="Pfam" id="PF06791">
    <property type="entry name" value="TMP_2"/>
    <property type="match status" value="1"/>
</dbReference>
<dbReference type="Pfam" id="PF09718">
    <property type="entry name" value="Tape_meas_lam_C"/>
    <property type="match status" value="1"/>
</dbReference>
<dbReference type="eggNOG" id="COG1196">
    <property type="taxonomic scope" value="Bacteria"/>
</dbReference>
<protein>
    <submittedName>
        <fullName evidence="4">Lambda family phage tail tape measure protein</fullName>
    </submittedName>
</protein>
<dbReference type="EMBL" id="ADCY02000013">
    <property type="protein sequence ID" value="EFG31483.1"/>
    <property type="molecule type" value="Genomic_DNA"/>
</dbReference>
<dbReference type="AlphaFoldDB" id="V9H961"/>
<accession>V9H961</accession>
<evidence type="ECO:0000259" key="3">
    <source>
        <dbReference type="Pfam" id="PF09718"/>
    </source>
</evidence>
<feature type="domain" description="Bacteriophage tail tape measure C-terminal" evidence="3">
    <location>
        <begin position="919"/>
        <end position="992"/>
    </location>
</feature>